<comment type="caution">
    <text evidence="1">The sequence shown here is derived from an EMBL/GenBank/DDBJ whole genome shotgun (WGS) entry which is preliminary data.</text>
</comment>
<gene>
    <name evidence="1" type="ORF">GFD25_11625</name>
</gene>
<dbReference type="RefSeq" id="WP_163233020.1">
    <property type="nucleotide sequence ID" value="NZ_WHZW01000036.1"/>
</dbReference>
<reference evidence="1 2" key="1">
    <citation type="submission" date="2019-10" db="EMBL/GenBank/DDBJ databases">
        <title>Bifidobacterium from non-human primates.</title>
        <authorList>
            <person name="Modesto M."/>
        </authorList>
    </citation>
    <scope>NUCLEOTIDE SEQUENCE [LARGE SCALE GENOMIC DNA]</scope>
    <source>
        <strain evidence="1 2">TRE17</strain>
    </source>
</reference>
<evidence type="ECO:0000313" key="1">
    <source>
        <dbReference type="EMBL" id="NEG90612.1"/>
    </source>
</evidence>
<organism evidence="1 2">
    <name type="scientific">Bifidobacterium aerophilum</name>
    <dbReference type="NCBI Taxonomy" id="1798155"/>
    <lineage>
        <taxon>Bacteria</taxon>
        <taxon>Bacillati</taxon>
        <taxon>Actinomycetota</taxon>
        <taxon>Actinomycetes</taxon>
        <taxon>Bifidobacteriales</taxon>
        <taxon>Bifidobacteriaceae</taxon>
        <taxon>Bifidobacterium</taxon>
    </lineage>
</organism>
<proteinExistence type="predicted"/>
<dbReference type="Proteomes" id="UP000469194">
    <property type="component" value="Unassembled WGS sequence"/>
</dbReference>
<protein>
    <submittedName>
        <fullName evidence="1">Uncharacterized protein</fullName>
    </submittedName>
</protein>
<evidence type="ECO:0000313" key="2">
    <source>
        <dbReference type="Proteomes" id="UP000469194"/>
    </source>
</evidence>
<name>A0A6N9Z7J0_9BIFI</name>
<dbReference type="AlphaFoldDB" id="A0A6N9Z7J0"/>
<sequence>MWPKLTGTQTIKGITYTPDGEDVIADGTATDWAVLKQTIHLADGDYLISGNSKRIQIGANGTYLHPADNPQHITAGDYDCEISLPAGTVCNKQRFTPRLYRI</sequence>
<dbReference type="EMBL" id="WHZW01000036">
    <property type="protein sequence ID" value="NEG90612.1"/>
    <property type="molecule type" value="Genomic_DNA"/>
</dbReference>
<keyword evidence="2" id="KW-1185">Reference proteome</keyword>
<accession>A0A6N9Z7J0</accession>